<dbReference type="EMBL" id="PGFZ01000007">
    <property type="protein sequence ID" value="POZ51091.1"/>
    <property type="molecule type" value="Genomic_DNA"/>
</dbReference>
<organism evidence="1 2">
    <name type="scientific">Methylovulum psychrotolerans</name>
    <dbReference type="NCBI Taxonomy" id="1704499"/>
    <lineage>
        <taxon>Bacteria</taxon>
        <taxon>Pseudomonadati</taxon>
        <taxon>Pseudomonadota</taxon>
        <taxon>Gammaproteobacteria</taxon>
        <taxon>Methylococcales</taxon>
        <taxon>Methylococcaceae</taxon>
        <taxon>Methylovulum</taxon>
    </lineage>
</organism>
<protein>
    <submittedName>
        <fullName evidence="1">Uncharacterized protein</fullName>
    </submittedName>
</protein>
<reference evidence="1 2" key="1">
    <citation type="submission" date="2017-11" db="EMBL/GenBank/DDBJ databases">
        <title>Draft Genome Sequence of Methylobacter psychrotolerans Sph1T, an Obligate Methanotroph from Low-Temperature Environments.</title>
        <authorList>
            <person name="Oshkin I.Y."/>
            <person name="Miroshnikov K."/>
            <person name="Belova S.E."/>
            <person name="Korzhenkov A."/>
            <person name="Toshchakov S.V."/>
            <person name="Dedysh S.N."/>
        </authorList>
    </citation>
    <scope>NUCLEOTIDE SEQUENCE [LARGE SCALE GENOMIC DNA]</scope>
    <source>
        <strain evidence="1 2">Sph1</strain>
    </source>
</reference>
<proteinExistence type="predicted"/>
<gene>
    <name evidence="1" type="ORF">AADEFJLK_03049</name>
</gene>
<dbReference type="AlphaFoldDB" id="A0A2S5CJV5"/>
<name>A0A2S5CJV5_9GAMM</name>
<comment type="caution">
    <text evidence="1">The sequence shown here is derived from an EMBL/GenBank/DDBJ whole genome shotgun (WGS) entry which is preliminary data.</text>
</comment>
<evidence type="ECO:0000313" key="1">
    <source>
        <dbReference type="EMBL" id="POZ51091.1"/>
    </source>
</evidence>
<sequence>MAFRSTITLTDQDQEILEHFKKELGIESSSQAVATALQIADYIRESTKKGEIIFKKDASGEAKTIKFIGL</sequence>
<dbReference type="RefSeq" id="WP_103974851.1">
    <property type="nucleotide sequence ID" value="NZ_JAGVVN010000001.1"/>
</dbReference>
<evidence type="ECO:0000313" key="2">
    <source>
        <dbReference type="Proteomes" id="UP000237423"/>
    </source>
</evidence>
<dbReference type="Proteomes" id="UP000237423">
    <property type="component" value="Unassembled WGS sequence"/>
</dbReference>
<accession>A0A2S5CJV5</accession>